<organism evidence="1 2">
    <name type="scientific">Mesonia aestuariivivens</name>
    <dbReference type="NCBI Taxonomy" id="2796128"/>
    <lineage>
        <taxon>Bacteria</taxon>
        <taxon>Pseudomonadati</taxon>
        <taxon>Bacteroidota</taxon>
        <taxon>Flavobacteriia</taxon>
        <taxon>Flavobacteriales</taxon>
        <taxon>Flavobacteriaceae</taxon>
        <taxon>Mesonia</taxon>
    </lineage>
</organism>
<proteinExistence type="predicted"/>
<sequence length="384" mass="46350">MHNNTILRILSSTFILFLFISCNGQEERKENENSQNELVSLLQTDWEKYNLKGKIKEIVATIQRNYDMDTMQKKQISQFERNDIAFNFLPLGKFNFNHKGFVSKRHHRYKDSTGNPEIDWALREINIYKYDSLDYLRKRKITGLKSYPYNVYSPNRIKLSYIAINLFFKPIDTLHLYYQYNKKIEKGREYIKGEIKTYGIEENKSVPDTIYTEIKTINSYNEEGLITLQDVSYREALSKNFLPDQIMHLNMEVPAHSEIIYHYQYDDQKRITQVKLLVNGDKKWQEDYFYEDKSDKPYKLDKYIDKQRTYGQYFTENITEYYNEKGDIIKSVNFNPSGEVIRTRFYEYEYDPNGNWIKCDMYLEGYPEKTEQPTIEVKRKYEYY</sequence>
<evidence type="ECO:0000313" key="2">
    <source>
        <dbReference type="Proteomes" id="UP000719267"/>
    </source>
</evidence>
<protein>
    <recommendedName>
        <fullName evidence="3">RHS repeat protein</fullName>
    </recommendedName>
</protein>
<accession>A0ABS6W7M4</accession>
<gene>
    <name evidence="1" type="ORF">KW502_15190</name>
</gene>
<comment type="caution">
    <text evidence="1">The sequence shown here is derived from an EMBL/GenBank/DDBJ whole genome shotgun (WGS) entry which is preliminary data.</text>
</comment>
<dbReference type="EMBL" id="JAHWDF010000049">
    <property type="protein sequence ID" value="MBW2963119.1"/>
    <property type="molecule type" value="Genomic_DNA"/>
</dbReference>
<dbReference type="RefSeq" id="WP_219041398.1">
    <property type="nucleotide sequence ID" value="NZ_JAHWDF010000049.1"/>
</dbReference>
<evidence type="ECO:0000313" key="1">
    <source>
        <dbReference type="EMBL" id="MBW2963119.1"/>
    </source>
</evidence>
<name>A0ABS6W7M4_9FLAO</name>
<dbReference type="Proteomes" id="UP000719267">
    <property type="component" value="Unassembled WGS sequence"/>
</dbReference>
<evidence type="ECO:0008006" key="3">
    <source>
        <dbReference type="Google" id="ProtNLM"/>
    </source>
</evidence>
<reference evidence="1 2" key="1">
    <citation type="submission" date="2021-07" db="EMBL/GenBank/DDBJ databases">
        <title>Mesonia aestuariivivens sp. nov., isolated from a tidal flat.</title>
        <authorList>
            <person name="Kim Y.-O."/>
            <person name="Yoon J.-H."/>
        </authorList>
    </citation>
    <scope>NUCLEOTIDE SEQUENCE [LARGE SCALE GENOMIC DNA]</scope>
    <source>
        <strain evidence="1 2">JHPTF-M18</strain>
    </source>
</reference>
<keyword evidence="2" id="KW-1185">Reference proteome</keyword>